<dbReference type="Pfam" id="PF13480">
    <property type="entry name" value="Acetyltransf_6"/>
    <property type="match status" value="1"/>
</dbReference>
<dbReference type="PATRIC" id="fig|1234595.3.peg.2074"/>
<dbReference type="NCBIfam" id="TIGR03019">
    <property type="entry name" value="pepcterm_femAB"/>
    <property type="match status" value="1"/>
</dbReference>
<evidence type="ECO:0000259" key="1">
    <source>
        <dbReference type="Pfam" id="PF13480"/>
    </source>
</evidence>
<keyword evidence="3" id="KW-1185">Reference proteome</keyword>
<dbReference type="InterPro" id="IPR017469">
    <property type="entry name" value="PEP-CTERM_FemAB-rel"/>
</dbReference>
<gene>
    <name evidence="2" type="ORF">C725_2073</name>
</gene>
<organism evidence="2 3">
    <name type="scientific">Pacificimonas flava</name>
    <dbReference type="NCBI Taxonomy" id="1234595"/>
    <lineage>
        <taxon>Bacteria</taxon>
        <taxon>Pseudomonadati</taxon>
        <taxon>Pseudomonadota</taxon>
        <taxon>Alphaproteobacteria</taxon>
        <taxon>Sphingomonadales</taxon>
        <taxon>Sphingosinicellaceae</taxon>
        <taxon>Pacificimonas</taxon>
    </lineage>
</organism>
<dbReference type="Proteomes" id="UP000011717">
    <property type="component" value="Unassembled WGS sequence"/>
</dbReference>
<dbReference type="OrthoDB" id="9773932at2"/>
<dbReference type="InterPro" id="IPR016181">
    <property type="entry name" value="Acyl_CoA_acyltransferase"/>
</dbReference>
<evidence type="ECO:0000313" key="3">
    <source>
        <dbReference type="Proteomes" id="UP000011717"/>
    </source>
</evidence>
<dbReference type="AlphaFoldDB" id="M2TLS1"/>
<dbReference type="SUPFAM" id="SSF55729">
    <property type="entry name" value="Acyl-CoA N-acyltransferases (Nat)"/>
    <property type="match status" value="1"/>
</dbReference>
<reference evidence="2 3" key="1">
    <citation type="journal article" date="2013" name="Genome Announc.">
        <title>Draft Genome Sequence of Strain JLT2015T, Belonging to the Family Sphingomonadaceae of the Alphaproteobacteria.</title>
        <authorList>
            <person name="Tang K."/>
            <person name="Liu K."/>
            <person name="Li S."/>
            <person name="Jiao N."/>
        </authorList>
    </citation>
    <scope>NUCLEOTIDE SEQUENCE [LARGE SCALE GENOMIC DNA]</scope>
    <source>
        <strain evidence="2 3">JLT2015</strain>
    </source>
</reference>
<sequence length="345" mass="38112">MSAGDVRIANDPDAYDRYASAHAEASPFHRRAWGDAVSAACGHRQHHLVALRGEVPVGILPLTEIRSLVFGKSLVSNGFAVEGGPLAEDDAALGALDAAAWGIAERAGVTALEYRSEDPRHEDWAKKRETYAGFRRPLTASSDENLKAIPRKQRAEVRKALKSGMTVETGRDARALALHYYVYSRSVHNLGTPVFPRALFREMIARFGGDADILTVFSEGEPVASVLSLYHRGTVYPYWGGGTFAARTLKANEYMYWMLMEHAVSRGCTAFDFGRSKLGTGAYAYKKNWGFEPQPLTYEYRLAPGADMPDLNPMSSKFRLMTQVWQRLPLTLANRIGPLVARNLG</sequence>
<dbReference type="InterPro" id="IPR038740">
    <property type="entry name" value="BioF2-like_GNAT_dom"/>
</dbReference>
<dbReference type="EMBL" id="AMRV01000006">
    <property type="protein sequence ID" value="EMD82686.1"/>
    <property type="molecule type" value="Genomic_DNA"/>
</dbReference>
<proteinExistence type="predicted"/>
<accession>M2TLS1</accession>
<protein>
    <recommendedName>
        <fullName evidence="1">BioF2-like acetyltransferase domain-containing protein</fullName>
    </recommendedName>
</protein>
<dbReference type="PANTHER" id="PTHR36174:SF1">
    <property type="entry name" value="LIPID II:GLYCINE GLYCYLTRANSFERASE"/>
    <property type="match status" value="1"/>
</dbReference>
<dbReference type="RefSeq" id="WP_008602579.1">
    <property type="nucleotide sequence ID" value="NZ_AMRV01000006.1"/>
</dbReference>
<comment type="caution">
    <text evidence="2">The sequence shown here is derived from an EMBL/GenBank/DDBJ whole genome shotgun (WGS) entry which is preliminary data.</text>
</comment>
<evidence type="ECO:0000313" key="2">
    <source>
        <dbReference type="EMBL" id="EMD82686.1"/>
    </source>
</evidence>
<feature type="domain" description="BioF2-like acetyltransferase" evidence="1">
    <location>
        <begin position="154"/>
        <end position="287"/>
    </location>
</feature>
<dbReference type="InterPro" id="IPR050644">
    <property type="entry name" value="PG_Glycine_Bridge_Synth"/>
</dbReference>
<dbReference type="PANTHER" id="PTHR36174">
    <property type="entry name" value="LIPID II:GLYCINE GLYCYLTRANSFERASE"/>
    <property type="match status" value="1"/>
</dbReference>
<name>M2TLS1_9SPHN</name>
<dbReference type="Gene3D" id="3.40.630.30">
    <property type="match status" value="1"/>
</dbReference>